<dbReference type="AlphaFoldDB" id="A0A2P5AFE3"/>
<dbReference type="OrthoDB" id="10559834at2759"/>
<protein>
    <recommendedName>
        <fullName evidence="4">Secreted protein</fullName>
    </recommendedName>
</protein>
<evidence type="ECO:0000313" key="2">
    <source>
        <dbReference type="EMBL" id="PON35253.1"/>
    </source>
</evidence>
<accession>A0A2P5AFE3</accession>
<keyword evidence="1" id="KW-0732">Signal</keyword>
<feature type="signal peptide" evidence="1">
    <location>
        <begin position="1"/>
        <end position="20"/>
    </location>
</feature>
<evidence type="ECO:0000313" key="3">
    <source>
        <dbReference type="Proteomes" id="UP000237000"/>
    </source>
</evidence>
<comment type="caution">
    <text evidence="2">The sequence shown here is derived from an EMBL/GenBank/DDBJ whole genome shotgun (WGS) entry which is preliminary data.</text>
</comment>
<dbReference type="Proteomes" id="UP000237000">
    <property type="component" value="Unassembled WGS sequence"/>
</dbReference>
<organism evidence="2 3">
    <name type="scientific">Trema orientale</name>
    <name type="common">Charcoal tree</name>
    <name type="synonym">Celtis orientalis</name>
    <dbReference type="NCBI Taxonomy" id="63057"/>
    <lineage>
        <taxon>Eukaryota</taxon>
        <taxon>Viridiplantae</taxon>
        <taxon>Streptophyta</taxon>
        <taxon>Embryophyta</taxon>
        <taxon>Tracheophyta</taxon>
        <taxon>Spermatophyta</taxon>
        <taxon>Magnoliopsida</taxon>
        <taxon>eudicotyledons</taxon>
        <taxon>Gunneridae</taxon>
        <taxon>Pentapetalae</taxon>
        <taxon>rosids</taxon>
        <taxon>fabids</taxon>
        <taxon>Rosales</taxon>
        <taxon>Cannabaceae</taxon>
        <taxon>Trema</taxon>
    </lineage>
</organism>
<evidence type="ECO:0008006" key="4">
    <source>
        <dbReference type="Google" id="ProtNLM"/>
    </source>
</evidence>
<proteinExistence type="predicted"/>
<evidence type="ECO:0000256" key="1">
    <source>
        <dbReference type="SAM" id="SignalP"/>
    </source>
</evidence>
<keyword evidence="3" id="KW-1185">Reference proteome</keyword>
<dbReference type="EMBL" id="JXTC01000891">
    <property type="protein sequence ID" value="PON35253.1"/>
    <property type="molecule type" value="Genomic_DNA"/>
</dbReference>
<sequence>MSQRCGAVGLLAAQVLVAQALKGKGQRIGHVGLKGWRQMGDPILFPWVTHPPTKAMTQCIQSQSCHLPSFPNLEPDPVWHFLSTAF</sequence>
<feature type="chain" id="PRO_5015138388" description="Secreted protein" evidence="1">
    <location>
        <begin position="21"/>
        <end position="86"/>
    </location>
</feature>
<reference evidence="3" key="1">
    <citation type="submission" date="2016-06" db="EMBL/GenBank/DDBJ databases">
        <title>Parallel loss of symbiosis genes in relatives of nitrogen-fixing non-legume Parasponia.</title>
        <authorList>
            <person name="Van Velzen R."/>
            <person name="Holmer R."/>
            <person name="Bu F."/>
            <person name="Rutten L."/>
            <person name="Van Zeijl A."/>
            <person name="Liu W."/>
            <person name="Santuari L."/>
            <person name="Cao Q."/>
            <person name="Sharma T."/>
            <person name="Shen D."/>
            <person name="Roswanjaya Y."/>
            <person name="Wardhani T."/>
            <person name="Kalhor M.S."/>
            <person name="Jansen J."/>
            <person name="Van den Hoogen J."/>
            <person name="Gungor B."/>
            <person name="Hartog M."/>
            <person name="Hontelez J."/>
            <person name="Verver J."/>
            <person name="Yang W.-C."/>
            <person name="Schijlen E."/>
            <person name="Repin R."/>
            <person name="Schilthuizen M."/>
            <person name="Schranz E."/>
            <person name="Heidstra R."/>
            <person name="Miyata K."/>
            <person name="Fedorova E."/>
            <person name="Kohlen W."/>
            <person name="Bisseling T."/>
            <person name="Smit S."/>
            <person name="Geurts R."/>
        </authorList>
    </citation>
    <scope>NUCLEOTIDE SEQUENCE [LARGE SCALE GENOMIC DNA]</scope>
    <source>
        <strain evidence="3">cv. RG33-2</strain>
    </source>
</reference>
<gene>
    <name evidence="2" type="ORF">TorRG33x02_351740</name>
</gene>
<name>A0A2P5AFE3_TREOI</name>
<dbReference type="InParanoid" id="A0A2P5AFE3"/>